<dbReference type="OrthoDB" id="1466062at2"/>
<dbReference type="EMBL" id="VSDQ01000729">
    <property type="protein sequence ID" value="TYA70190.1"/>
    <property type="molecule type" value="Genomic_DNA"/>
</dbReference>
<dbReference type="RefSeq" id="WP_148545673.1">
    <property type="nucleotide sequence ID" value="NZ_VSDQ01000729.1"/>
</dbReference>
<gene>
    <name evidence="1" type="ORF">FUA24_23185</name>
</gene>
<dbReference type="PROSITE" id="PS51257">
    <property type="entry name" value="PROKAR_LIPOPROTEIN"/>
    <property type="match status" value="1"/>
</dbReference>
<dbReference type="Proteomes" id="UP000323930">
    <property type="component" value="Unassembled WGS sequence"/>
</dbReference>
<sequence length="566" mass="63649">MKKIFETLRVPAIAIILITSFVACDKDFYVLDSDVLGKDNANFDTGAKEHPVVSYNKRLKGLQVNNLPSNLLGFFNDPDFGTTTASIVTDITPSSYDPDFGDNPVIDSVILRIPYFSRVIGTDSDGFNVYTISDSLYGAANMPIKLSIYENGYFLRDLDPNNLDENQKYYSHNNAGSTDNYAQTENNLINFDDLSSVNPIMTNDAITFSDKIVVTKTESDTTRFAPSLRLKLGDLDDDEPYSYWQNKIIFKEGQAELSNASNFKNYFRGLYFKAEAMNNNGSMIMLNFNSTDAGITIYYQRDDESNAGERVNASFSFNFAGNRLNTFNNDYSAPLNDGDTNNGDETLYLKGTEGSMAIVDLFPTENDLKAFLDEYRVPISDTEYLIDNTTGDFILRKLINEAHLVIYEDNAKITAGLRNDEDYHKYDRLYAFDVKNSTFLVDYATDITDNVTNPVNSKIIHSTRRDTVPGEYKYKIRLTEHLNDLLLKDSLNTKIGLVLSTNVNFVSNATTLDENNSVPENLKVENVPSASVITPKGTILFGNNIPDTDPNYNKRLRLKIFATEPK</sequence>
<evidence type="ECO:0000313" key="2">
    <source>
        <dbReference type="Proteomes" id="UP000323930"/>
    </source>
</evidence>
<comment type="caution">
    <text evidence="1">The sequence shown here is derived from an EMBL/GenBank/DDBJ whole genome shotgun (WGS) entry which is preliminary data.</text>
</comment>
<proteinExistence type="predicted"/>
<name>A0A5D0HGY0_9FLAO</name>
<dbReference type="InterPro" id="IPR025366">
    <property type="entry name" value="DUF4270"/>
</dbReference>
<dbReference type="Pfam" id="PF14092">
    <property type="entry name" value="DUF4270"/>
    <property type="match status" value="1"/>
</dbReference>
<protein>
    <submittedName>
        <fullName evidence="1">DUF4270 domain-containing protein</fullName>
    </submittedName>
</protein>
<keyword evidence="2" id="KW-1185">Reference proteome</keyword>
<dbReference type="AlphaFoldDB" id="A0A5D0HGY0"/>
<organism evidence="1 2">
    <name type="scientific">Seonamhaeicola marinus</name>
    <dbReference type="NCBI Taxonomy" id="1912246"/>
    <lineage>
        <taxon>Bacteria</taxon>
        <taxon>Pseudomonadati</taxon>
        <taxon>Bacteroidota</taxon>
        <taxon>Flavobacteriia</taxon>
        <taxon>Flavobacteriales</taxon>
        <taxon>Flavobacteriaceae</taxon>
    </lineage>
</organism>
<reference evidence="1 2" key="1">
    <citation type="submission" date="2019-08" db="EMBL/GenBank/DDBJ databases">
        <title>Seonamhaeicola sediminis sp. nov., isolated from marine sediment.</title>
        <authorList>
            <person name="Cao W.R."/>
        </authorList>
    </citation>
    <scope>NUCLEOTIDE SEQUENCE [LARGE SCALE GENOMIC DNA]</scope>
    <source>
        <strain evidence="1 2">B011</strain>
    </source>
</reference>
<evidence type="ECO:0000313" key="1">
    <source>
        <dbReference type="EMBL" id="TYA70190.1"/>
    </source>
</evidence>
<accession>A0A5D0HGY0</accession>